<sequence length="85" mass="9660">MNTAIAQDFRAVLLLTPVWNLHSGRPILLQSLMSSLESSKNVSRSPDTARNMYEEAKGIFHGCNRDSRLSLERLFEGPNARWLED</sequence>
<comment type="caution">
    <text evidence="1">The sequence shown here is derived from an EMBL/GenBank/DDBJ whole genome shotgun (WGS) entry which is preliminary data.</text>
</comment>
<gene>
    <name evidence="1" type="ORF">OUZ56_032868</name>
</gene>
<reference evidence="1 2" key="1">
    <citation type="journal article" date="2023" name="Nucleic Acids Res.">
        <title>The hologenome of Daphnia magna reveals possible DNA methylation and microbiome-mediated evolution of the host genome.</title>
        <authorList>
            <person name="Chaturvedi A."/>
            <person name="Li X."/>
            <person name="Dhandapani V."/>
            <person name="Marshall H."/>
            <person name="Kissane S."/>
            <person name="Cuenca-Cambronero M."/>
            <person name="Asole G."/>
            <person name="Calvet F."/>
            <person name="Ruiz-Romero M."/>
            <person name="Marangio P."/>
            <person name="Guigo R."/>
            <person name="Rago D."/>
            <person name="Mirbahai L."/>
            <person name="Eastwood N."/>
            <person name="Colbourne J.K."/>
            <person name="Zhou J."/>
            <person name="Mallon E."/>
            <person name="Orsini L."/>
        </authorList>
    </citation>
    <scope>NUCLEOTIDE SEQUENCE [LARGE SCALE GENOMIC DNA]</scope>
    <source>
        <strain evidence="1">LRV0_1</strain>
    </source>
</reference>
<dbReference type="Proteomes" id="UP001234178">
    <property type="component" value="Unassembled WGS sequence"/>
</dbReference>
<dbReference type="EMBL" id="JAOYFB010000042">
    <property type="protein sequence ID" value="KAK4045331.1"/>
    <property type="molecule type" value="Genomic_DNA"/>
</dbReference>
<name>A0ABR0B9S3_9CRUS</name>
<organism evidence="1 2">
    <name type="scientific">Daphnia magna</name>
    <dbReference type="NCBI Taxonomy" id="35525"/>
    <lineage>
        <taxon>Eukaryota</taxon>
        <taxon>Metazoa</taxon>
        <taxon>Ecdysozoa</taxon>
        <taxon>Arthropoda</taxon>
        <taxon>Crustacea</taxon>
        <taxon>Branchiopoda</taxon>
        <taxon>Diplostraca</taxon>
        <taxon>Cladocera</taxon>
        <taxon>Anomopoda</taxon>
        <taxon>Daphniidae</taxon>
        <taxon>Daphnia</taxon>
    </lineage>
</organism>
<evidence type="ECO:0000313" key="1">
    <source>
        <dbReference type="EMBL" id="KAK4045331.1"/>
    </source>
</evidence>
<protein>
    <submittedName>
        <fullName evidence="1">Uncharacterized protein</fullName>
    </submittedName>
</protein>
<keyword evidence="2" id="KW-1185">Reference proteome</keyword>
<evidence type="ECO:0000313" key="2">
    <source>
        <dbReference type="Proteomes" id="UP001234178"/>
    </source>
</evidence>
<proteinExistence type="predicted"/>
<accession>A0ABR0B9S3</accession>